<dbReference type="PANTHER" id="PTHR12919">
    <property type="entry name" value="30S RIBOSOMAL PROTEIN S16"/>
    <property type="match status" value="1"/>
</dbReference>
<protein>
    <submittedName>
        <fullName evidence="5">37S ribosomal protein S16, mitochondrial</fullName>
    </submittedName>
</protein>
<comment type="similarity">
    <text evidence="1">Belongs to the bacterial ribosomal protein bS16 family.</text>
</comment>
<evidence type="ECO:0000256" key="4">
    <source>
        <dbReference type="SAM" id="MobiDB-lite"/>
    </source>
</evidence>
<dbReference type="Proteomes" id="UP000664534">
    <property type="component" value="Unassembled WGS sequence"/>
</dbReference>
<dbReference type="PROSITE" id="PS00732">
    <property type="entry name" value="RIBOSOMAL_S16"/>
    <property type="match status" value="1"/>
</dbReference>
<accession>A0A8H3FKM9</accession>
<feature type="region of interest" description="Disordered" evidence="4">
    <location>
        <begin position="98"/>
        <end position="118"/>
    </location>
</feature>
<organism evidence="5 6">
    <name type="scientific">Imshaugia aleurites</name>
    <dbReference type="NCBI Taxonomy" id="172621"/>
    <lineage>
        <taxon>Eukaryota</taxon>
        <taxon>Fungi</taxon>
        <taxon>Dikarya</taxon>
        <taxon>Ascomycota</taxon>
        <taxon>Pezizomycotina</taxon>
        <taxon>Lecanoromycetes</taxon>
        <taxon>OSLEUM clade</taxon>
        <taxon>Lecanoromycetidae</taxon>
        <taxon>Lecanorales</taxon>
        <taxon>Lecanorineae</taxon>
        <taxon>Parmeliaceae</taxon>
        <taxon>Imshaugia</taxon>
    </lineage>
</organism>
<name>A0A8H3FKM9_9LECA</name>
<evidence type="ECO:0000256" key="2">
    <source>
        <dbReference type="ARBA" id="ARBA00022980"/>
    </source>
</evidence>
<proteinExistence type="inferred from homology"/>
<dbReference type="InterPro" id="IPR020592">
    <property type="entry name" value="Ribosomal_bS16_CS"/>
</dbReference>
<dbReference type="PANTHER" id="PTHR12919:SF20">
    <property type="entry name" value="SMALL RIBOSOMAL SUBUNIT PROTEIN BS16M"/>
    <property type="match status" value="1"/>
</dbReference>
<keyword evidence="2 5" id="KW-0689">Ribosomal protein</keyword>
<dbReference type="InterPro" id="IPR023803">
    <property type="entry name" value="Ribosomal_bS16_dom_sf"/>
</dbReference>
<dbReference type="InterPro" id="IPR000307">
    <property type="entry name" value="Ribosomal_bS16"/>
</dbReference>
<feature type="compositionally biased region" description="Basic and acidic residues" evidence="4">
    <location>
        <begin position="104"/>
        <end position="118"/>
    </location>
</feature>
<dbReference type="SUPFAM" id="SSF54565">
    <property type="entry name" value="Ribosomal protein S16"/>
    <property type="match status" value="1"/>
</dbReference>
<dbReference type="HAMAP" id="MF_00385">
    <property type="entry name" value="Ribosomal_bS16"/>
    <property type="match status" value="1"/>
</dbReference>
<dbReference type="Pfam" id="PF00886">
    <property type="entry name" value="Ribosomal_S16"/>
    <property type="match status" value="1"/>
</dbReference>
<dbReference type="NCBIfam" id="TIGR00002">
    <property type="entry name" value="S16"/>
    <property type="match status" value="1"/>
</dbReference>
<dbReference type="OrthoDB" id="407221at2759"/>
<evidence type="ECO:0000313" key="5">
    <source>
        <dbReference type="EMBL" id="CAF9925154.1"/>
    </source>
</evidence>
<keyword evidence="6" id="KW-1185">Reference proteome</keyword>
<evidence type="ECO:0000256" key="1">
    <source>
        <dbReference type="ARBA" id="ARBA00006668"/>
    </source>
</evidence>
<evidence type="ECO:0000313" key="6">
    <source>
        <dbReference type="Proteomes" id="UP000664534"/>
    </source>
</evidence>
<dbReference type="AlphaFoldDB" id="A0A8H3FKM9"/>
<reference evidence="5" key="1">
    <citation type="submission" date="2021-03" db="EMBL/GenBank/DDBJ databases">
        <authorList>
            <person name="Tagirdzhanova G."/>
        </authorList>
    </citation>
    <scope>NUCLEOTIDE SEQUENCE</scope>
</reference>
<sequence length="118" mass="13087">MVLKIRLARFGKRNAPFYNIVVAQARTARNSLPLEVLGTYDPIPRPAPPPGDGKPIKEIKLDTARAKYWLGVGAQPSAPAWRLLSMIGLMEPKYSIQKMQQTEAEQRATRGADTSEGR</sequence>
<dbReference type="GO" id="GO:0005763">
    <property type="term" value="C:mitochondrial small ribosomal subunit"/>
    <property type="evidence" value="ECO:0007669"/>
    <property type="project" value="TreeGrafter"/>
</dbReference>
<dbReference type="GO" id="GO:0032543">
    <property type="term" value="P:mitochondrial translation"/>
    <property type="evidence" value="ECO:0007669"/>
    <property type="project" value="TreeGrafter"/>
</dbReference>
<keyword evidence="3" id="KW-0687">Ribonucleoprotein</keyword>
<evidence type="ECO:0000256" key="3">
    <source>
        <dbReference type="ARBA" id="ARBA00023274"/>
    </source>
</evidence>
<gene>
    <name evidence="5" type="primary">MRPS16</name>
    <name evidence="5" type="ORF">IMSHALPRED_006399</name>
</gene>
<dbReference type="GO" id="GO:0003735">
    <property type="term" value="F:structural constituent of ribosome"/>
    <property type="evidence" value="ECO:0007669"/>
    <property type="project" value="InterPro"/>
</dbReference>
<dbReference type="Gene3D" id="3.30.1320.10">
    <property type="match status" value="1"/>
</dbReference>
<dbReference type="EMBL" id="CAJPDT010000038">
    <property type="protein sequence ID" value="CAF9925154.1"/>
    <property type="molecule type" value="Genomic_DNA"/>
</dbReference>
<comment type="caution">
    <text evidence="5">The sequence shown here is derived from an EMBL/GenBank/DDBJ whole genome shotgun (WGS) entry which is preliminary data.</text>
</comment>